<reference evidence="1" key="1">
    <citation type="submission" date="2014-11" db="EMBL/GenBank/DDBJ databases">
        <authorList>
            <person name="Amaro Gonzalez C."/>
        </authorList>
    </citation>
    <scope>NUCLEOTIDE SEQUENCE</scope>
</reference>
<sequence length="37" mass="4270">MQEPTAASEWHKLLPYVFCLIQKLLINSTRGCSLLHK</sequence>
<evidence type="ECO:0000313" key="1">
    <source>
        <dbReference type="EMBL" id="JAH17083.1"/>
    </source>
</evidence>
<name>A0A0E9QLY1_ANGAN</name>
<dbReference type="AlphaFoldDB" id="A0A0E9QLY1"/>
<protein>
    <submittedName>
        <fullName evidence="1">Uncharacterized protein</fullName>
    </submittedName>
</protein>
<accession>A0A0E9QLY1</accession>
<reference evidence="1" key="2">
    <citation type="journal article" date="2015" name="Fish Shellfish Immunol.">
        <title>Early steps in the European eel (Anguilla anguilla)-Vibrio vulnificus interaction in the gills: Role of the RtxA13 toxin.</title>
        <authorList>
            <person name="Callol A."/>
            <person name="Pajuelo D."/>
            <person name="Ebbesson L."/>
            <person name="Teles M."/>
            <person name="MacKenzie S."/>
            <person name="Amaro C."/>
        </authorList>
    </citation>
    <scope>NUCLEOTIDE SEQUENCE</scope>
</reference>
<organism evidence="1">
    <name type="scientific">Anguilla anguilla</name>
    <name type="common">European freshwater eel</name>
    <name type="synonym">Muraena anguilla</name>
    <dbReference type="NCBI Taxonomy" id="7936"/>
    <lineage>
        <taxon>Eukaryota</taxon>
        <taxon>Metazoa</taxon>
        <taxon>Chordata</taxon>
        <taxon>Craniata</taxon>
        <taxon>Vertebrata</taxon>
        <taxon>Euteleostomi</taxon>
        <taxon>Actinopterygii</taxon>
        <taxon>Neopterygii</taxon>
        <taxon>Teleostei</taxon>
        <taxon>Anguilliformes</taxon>
        <taxon>Anguillidae</taxon>
        <taxon>Anguilla</taxon>
    </lineage>
</organism>
<proteinExistence type="predicted"/>
<dbReference type="EMBL" id="GBXM01091494">
    <property type="protein sequence ID" value="JAH17083.1"/>
    <property type="molecule type" value="Transcribed_RNA"/>
</dbReference>